<evidence type="ECO:0000256" key="1">
    <source>
        <dbReference type="SAM" id="Phobius"/>
    </source>
</evidence>
<reference evidence="3" key="1">
    <citation type="journal article" date="2016" name="Genome Announc.">
        <title>Genome sequences of three species of Hanseniaspora isolated from spontaneous wine fermentations.</title>
        <authorList>
            <person name="Sternes P.R."/>
            <person name="Lee D."/>
            <person name="Kutyna D.R."/>
            <person name="Borneman A.R."/>
        </authorList>
    </citation>
    <scope>NUCLEOTIDE SEQUENCE [LARGE SCALE GENOMIC DNA]</scope>
    <source>
        <strain evidence="3">AWRI3580</strain>
    </source>
</reference>
<keyword evidence="1" id="KW-1133">Transmembrane helix</keyword>
<dbReference type="Proteomes" id="UP000095358">
    <property type="component" value="Unassembled WGS sequence"/>
</dbReference>
<keyword evidence="1" id="KW-0812">Transmembrane</keyword>
<name>A0A1E5RRD6_HANUV</name>
<sequence>MQYYKPIVVFLCCIINFNVSLPLSKLFSGQHKICTNNYADGQISIRSAIRQLLGIPKHHFLSKQINKWIIPTEYTGFKIMKKHSLKNGISTLSSDITLNYCQEGELLWSKDVNSDNNIDKTSLLWTEPICIYNNDKDPIVNNNDNSLNKTYTKWNQFLEWTLKKTKFMVKPKNENITLKERALNDLSNLRCYKVARNKKYALQNLNIFLPNQFIGGIFKCDLSKNQTLLQTHFDENLKWVKNDNSTHEMIKNFCNVDNSKPLLPLIGDKFENYWSEYNGFKKNDNEMHISIVKTLPFLYTPHILGSSLQASNNSTYKNDLDIKDSDTVEWTHTLKFRILDKFRTKSKDHEDYNWYNGLSVNENYTVALTEMKNLEKITNKMLVKLQNIAHSEYFCEKNLVDDISVESVSSDGGKIKKKSLKNLPKKIMFTALSFEDKLTSILAEKFVFNQIKNLVQENDKLKLNNDYFEYKDL</sequence>
<protein>
    <submittedName>
        <fullName evidence="2">Uncharacterized protein</fullName>
    </submittedName>
</protein>
<dbReference type="AlphaFoldDB" id="A0A1E5RRD6"/>
<feature type="transmembrane region" description="Helical" evidence="1">
    <location>
        <begin position="7"/>
        <end position="27"/>
    </location>
</feature>
<dbReference type="OrthoDB" id="4024574at2759"/>
<proteinExistence type="predicted"/>
<organism evidence="2 3">
    <name type="scientific">Hanseniaspora uvarum</name>
    <name type="common">Yeast</name>
    <name type="synonym">Kloeckera apiculata</name>
    <dbReference type="NCBI Taxonomy" id="29833"/>
    <lineage>
        <taxon>Eukaryota</taxon>
        <taxon>Fungi</taxon>
        <taxon>Dikarya</taxon>
        <taxon>Ascomycota</taxon>
        <taxon>Saccharomycotina</taxon>
        <taxon>Saccharomycetes</taxon>
        <taxon>Saccharomycodales</taxon>
        <taxon>Saccharomycodaceae</taxon>
        <taxon>Hanseniaspora</taxon>
    </lineage>
</organism>
<keyword evidence="1" id="KW-0472">Membrane</keyword>
<accession>A0A1E5RRD6</accession>
<dbReference type="EMBL" id="LPNN01000004">
    <property type="protein sequence ID" value="OEJ89460.1"/>
    <property type="molecule type" value="Genomic_DNA"/>
</dbReference>
<dbReference type="VEuPathDB" id="FungiDB:AWRI3580_g2187"/>
<keyword evidence="3" id="KW-1185">Reference proteome</keyword>
<gene>
    <name evidence="2" type="ORF">AWRI3580_g2187</name>
</gene>
<evidence type="ECO:0000313" key="3">
    <source>
        <dbReference type="Proteomes" id="UP000095358"/>
    </source>
</evidence>
<comment type="caution">
    <text evidence="2">The sequence shown here is derived from an EMBL/GenBank/DDBJ whole genome shotgun (WGS) entry which is preliminary data.</text>
</comment>
<evidence type="ECO:0000313" key="2">
    <source>
        <dbReference type="EMBL" id="OEJ89460.1"/>
    </source>
</evidence>